<dbReference type="SUPFAM" id="SSF52980">
    <property type="entry name" value="Restriction endonuclease-like"/>
    <property type="match status" value="1"/>
</dbReference>
<keyword evidence="3" id="KW-0540">Nuclease</keyword>
<dbReference type="InterPro" id="IPR011335">
    <property type="entry name" value="Restrct_endonuc-II-like"/>
</dbReference>
<feature type="domain" description="AbiEi antitoxin N-terminal" evidence="2">
    <location>
        <begin position="6"/>
        <end position="50"/>
    </location>
</feature>
<keyword evidence="3" id="KW-0378">Hydrolase</keyword>
<dbReference type="RefSeq" id="WP_184283566.1">
    <property type="nucleotide sequence ID" value="NZ_BAAAPG010000001.1"/>
</dbReference>
<sequence>MLDASHLLMRLGGVARGRELQAFGLTRQQLAAQVDADEIRRLRPGVFASPSTPDAVISAAEHGGALTCEAALTHHGVWTLIEHPRVHVWMGADGRRHPHERCACVSHFFAGTTTLGVASVEDALAHLFRCAGHEAFFASFESAWRLRLLTRAARDRVRAALPRSARWLVDFARADSDSGLESLVRLRLHLIGIRLACQVTIQGVGRVDFLVGDRLIIEVDGRLNHASAERRHNDLVRDAAASLLGYETLRFDYAQVVHDWPSVERAILAAVDRADVRD</sequence>
<evidence type="ECO:0000259" key="2">
    <source>
        <dbReference type="Pfam" id="PF13338"/>
    </source>
</evidence>
<dbReference type="Gene3D" id="3.40.960.10">
    <property type="entry name" value="VSR Endonuclease"/>
    <property type="match status" value="1"/>
</dbReference>
<dbReference type="EMBL" id="JACHMU010000001">
    <property type="protein sequence ID" value="MBB5743618.1"/>
    <property type="molecule type" value="Genomic_DNA"/>
</dbReference>
<dbReference type="InterPro" id="IPR025159">
    <property type="entry name" value="AbiEi_N"/>
</dbReference>
<dbReference type="Proteomes" id="UP000517712">
    <property type="component" value="Unassembled WGS sequence"/>
</dbReference>
<evidence type="ECO:0000313" key="3">
    <source>
        <dbReference type="EMBL" id="MBB5743618.1"/>
    </source>
</evidence>
<protein>
    <submittedName>
        <fullName evidence="3">Very-short-patch-repair endonuclease</fullName>
    </submittedName>
</protein>
<dbReference type="Pfam" id="PF04480">
    <property type="entry name" value="DUF559"/>
    <property type="match status" value="1"/>
</dbReference>
<gene>
    <name evidence="3" type="ORF">HD600_002115</name>
</gene>
<dbReference type="Pfam" id="PF13338">
    <property type="entry name" value="AbiEi_4"/>
    <property type="match status" value="1"/>
</dbReference>
<organism evidence="3 4">
    <name type="scientific">Microbacterium ginsengiterrae</name>
    <dbReference type="NCBI Taxonomy" id="546115"/>
    <lineage>
        <taxon>Bacteria</taxon>
        <taxon>Bacillati</taxon>
        <taxon>Actinomycetota</taxon>
        <taxon>Actinomycetes</taxon>
        <taxon>Micrococcales</taxon>
        <taxon>Microbacteriaceae</taxon>
        <taxon>Microbacterium</taxon>
    </lineage>
</organism>
<reference evidence="3 4" key="1">
    <citation type="submission" date="2020-08" db="EMBL/GenBank/DDBJ databases">
        <title>Sequencing the genomes of 1000 actinobacteria strains.</title>
        <authorList>
            <person name="Klenk H.-P."/>
        </authorList>
    </citation>
    <scope>NUCLEOTIDE SEQUENCE [LARGE SCALE GENOMIC DNA]</scope>
    <source>
        <strain evidence="3 4">DSM 24823</strain>
    </source>
</reference>
<evidence type="ECO:0000313" key="4">
    <source>
        <dbReference type="Proteomes" id="UP000517712"/>
    </source>
</evidence>
<comment type="caution">
    <text evidence="3">The sequence shown here is derived from an EMBL/GenBank/DDBJ whole genome shotgun (WGS) entry which is preliminary data.</text>
</comment>
<keyword evidence="4" id="KW-1185">Reference proteome</keyword>
<dbReference type="InterPro" id="IPR007569">
    <property type="entry name" value="DUF559"/>
</dbReference>
<dbReference type="AlphaFoldDB" id="A0A7W9CDI5"/>
<name>A0A7W9CDI5_9MICO</name>
<accession>A0A7W9CDI5</accession>
<proteinExistence type="predicted"/>
<dbReference type="GO" id="GO:0004519">
    <property type="term" value="F:endonuclease activity"/>
    <property type="evidence" value="ECO:0007669"/>
    <property type="project" value="UniProtKB-KW"/>
</dbReference>
<evidence type="ECO:0000259" key="1">
    <source>
        <dbReference type="Pfam" id="PF04480"/>
    </source>
</evidence>
<feature type="domain" description="DUF559" evidence="1">
    <location>
        <begin position="189"/>
        <end position="271"/>
    </location>
</feature>
<keyword evidence="3" id="KW-0255">Endonuclease</keyword>